<keyword evidence="8 14" id="KW-1133">Transmembrane helix</keyword>
<evidence type="ECO:0000256" key="4">
    <source>
        <dbReference type="ARBA" id="ARBA00022448"/>
    </source>
</evidence>
<keyword evidence="7" id="KW-0375">Hydrogen ion transport</keyword>
<evidence type="ECO:0000256" key="12">
    <source>
        <dbReference type="ARBA" id="ARBA00025198"/>
    </source>
</evidence>
<feature type="region of interest" description="Disordered" evidence="13">
    <location>
        <begin position="252"/>
        <end position="295"/>
    </location>
</feature>
<dbReference type="EMBL" id="FODV01000013">
    <property type="protein sequence ID" value="SEP08581.1"/>
    <property type="molecule type" value="Genomic_DNA"/>
</dbReference>
<keyword evidence="11" id="KW-0066">ATP synthesis</keyword>
<dbReference type="NCBIfam" id="TIGR01144">
    <property type="entry name" value="ATP_synt_b"/>
    <property type="match status" value="1"/>
</dbReference>
<dbReference type="Proteomes" id="UP000199126">
    <property type="component" value="Unassembled WGS sequence"/>
</dbReference>
<sequence length="295" mass="33901">MAEIGIGVDWLTILFQSLNFLILLVILQRFLYRPLRKKMREREAEIESEITEAKQRAEEAEREREELEEKLEEAQEEAEKIRRDAREEAAKRREETLEQARADAADIRQEANERIQREEQAARERIQKRARQTAVELAEDLLRETGGEALHDQLVDRFLSGQDNLGDADRDRLADAIRKADGAVRIRTAYPLEERTQQRLRETLQDRLPWDDESSVPELEFSVEEDPELVAGLTLISGGVALDLNVKHTLEALTGGTTDEERADGHERRGPSRGEQEDEEQERAQKPQENGGETS</sequence>
<feature type="compositionally biased region" description="Basic and acidic residues" evidence="13">
    <location>
        <begin position="46"/>
        <end position="67"/>
    </location>
</feature>
<dbReference type="InterPro" id="IPR005864">
    <property type="entry name" value="ATP_synth_F0_bsu_bac"/>
</dbReference>
<feature type="transmembrane region" description="Helical" evidence="14">
    <location>
        <begin position="12"/>
        <end position="32"/>
    </location>
</feature>
<proteinExistence type="inferred from homology"/>
<evidence type="ECO:0000256" key="1">
    <source>
        <dbReference type="ARBA" id="ARBA00004167"/>
    </source>
</evidence>
<feature type="compositionally biased region" description="Basic and acidic residues" evidence="13">
    <location>
        <begin position="77"/>
        <end position="87"/>
    </location>
</feature>
<dbReference type="InterPro" id="IPR050059">
    <property type="entry name" value="ATP_synthase_B_chain"/>
</dbReference>
<dbReference type="HAMAP" id="MF_01398">
    <property type="entry name" value="ATP_synth_b_bprime"/>
    <property type="match status" value="1"/>
</dbReference>
<protein>
    <submittedName>
        <fullName evidence="15">ATP synthase F0 subcomplex B subunit</fullName>
    </submittedName>
</protein>
<evidence type="ECO:0000256" key="5">
    <source>
        <dbReference type="ARBA" id="ARBA00022547"/>
    </source>
</evidence>
<dbReference type="GO" id="GO:0046933">
    <property type="term" value="F:proton-transporting ATP synthase activity, rotational mechanism"/>
    <property type="evidence" value="ECO:0007669"/>
    <property type="project" value="InterPro"/>
</dbReference>
<feature type="compositionally biased region" description="Basic and acidic residues" evidence="13">
    <location>
        <begin position="259"/>
        <end position="275"/>
    </location>
</feature>
<keyword evidence="9" id="KW-0406">Ion transport</keyword>
<comment type="similarity">
    <text evidence="3">Belongs to the ATPase B chain family.</text>
</comment>
<keyword evidence="5" id="KW-0138">CF(0)</keyword>
<evidence type="ECO:0000256" key="11">
    <source>
        <dbReference type="ARBA" id="ARBA00023310"/>
    </source>
</evidence>
<comment type="function">
    <text evidence="12">F(1)F(0) ATP synthase produces ATP from ADP in the presence of a proton or sodium gradient. F-type ATPases consist of two structural domains, F(1) containing the extramembraneous catalytic core and F(0) containing the membrane proton channel, linked together by a central stalk and a peripheral stalk. During catalysis, ATP synthesis in the catalytic domain of F(1) is coupled via a rotary mechanism of the central stalk subunits to proton translocation.</text>
</comment>
<evidence type="ECO:0000256" key="2">
    <source>
        <dbReference type="ARBA" id="ARBA00004308"/>
    </source>
</evidence>
<dbReference type="PANTHER" id="PTHR33445">
    <property type="entry name" value="ATP SYNTHASE SUBUNIT B', CHLOROPLASTIC"/>
    <property type="match status" value="1"/>
</dbReference>
<evidence type="ECO:0000256" key="8">
    <source>
        <dbReference type="ARBA" id="ARBA00022989"/>
    </source>
</evidence>
<dbReference type="CDD" id="cd06503">
    <property type="entry name" value="ATP-synt_Fo_b"/>
    <property type="match status" value="1"/>
</dbReference>
<reference evidence="16" key="1">
    <citation type="submission" date="2016-10" db="EMBL/GenBank/DDBJ databases">
        <authorList>
            <person name="Varghese N."/>
            <person name="Submissions S."/>
        </authorList>
    </citation>
    <scope>NUCLEOTIDE SEQUENCE [LARGE SCALE GENOMIC DNA]</scope>
    <source>
        <strain evidence="16">CGMCC 1.10121</strain>
    </source>
</reference>
<keyword evidence="4" id="KW-0813">Transport</keyword>
<keyword evidence="6 14" id="KW-0812">Transmembrane</keyword>
<feature type="region of interest" description="Disordered" evidence="13">
    <location>
        <begin position="46"/>
        <end position="87"/>
    </location>
</feature>
<evidence type="ECO:0000256" key="9">
    <source>
        <dbReference type="ARBA" id="ARBA00023065"/>
    </source>
</evidence>
<evidence type="ECO:0000256" key="7">
    <source>
        <dbReference type="ARBA" id="ARBA00022781"/>
    </source>
</evidence>
<keyword evidence="10 14" id="KW-0472">Membrane</keyword>
<evidence type="ECO:0000256" key="6">
    <source>
        <dbReference type="ARBA" id="ARBA00022692"/>
    </source>
</evidence>
<dbReference type="InterPro" id="IPR002146">
    <property type="entry name" value="ATP_synth_b/b'su_bac/chlpt"/>
</dbReference>
<accession>A0A1H8UZL1</accession>
<dbReference type="RefSeq" id="WP_089826688.1">
    <property type="nucleotide sequence ID" value="NZ_FODV01000013.1"/>
</dbReference>
<evidence type="ECO:0000256" key="14">
    <source>
        <dbReference type="SAM" id="Phobius"/>
    </source>
</evidence>
<dbReference type="InterPro" id="IPR000711">
    <property type="entry name" value="ATPase_OSCP/dsu"/>
</dbReference>
<evidence type="ECO:0000313" key="15">
    <source>
        <dbReference type="EMBL" id="SEP08581.1"/>
    </source>
</evidence>
<dbReference type="Pfam" id="PF00430">
    <property type="entry name" value="ATP-synt_B"/>
    <property type="match status" value="1"/>
</dbReference>
<dbReference type="GO" id="GO:0046961">
    <property type="term" value="F:proton-transporting ATPase activity, rotational mechanism"/>
    <property type="evidence" value="ECO:0007669"/>
    <property type="project" value="TreeGrafter"/>
</dbReference>
<dbReference type="Pfam" id="PF00213">
    <property type="entry name" value="OSCP"/>
    <property type="match status" value="1"/>
</dbReference>
<dbReference type="GO" id="GO:0012505">
    <property type="term" value="C:endomembrane system"/>
    <property type="evidence" value="ECO:0007669"/>
    <property type="project" value="UniProtKB-SubCell"/>
</dbReference>
<evidence type="ECO:0000256" key="13">
    <source>
        <dbReference type="SAM" id="MobiDB-lite"/>
    </source>
</evidence>
<organism evidence="15 16">
    <name type="scientific">Halogranum amylolyticum</name>
    <dbReference type="NCBI Taxonomy" id="660520"/>
    <lineage>
        <taxon>Archaea</taxon>
        <taxon>Methanobacteriati</taxon>
        <taxon>Methanobacteriota</taxon>
        <taxon>Stenosarchaea group</taxon>
        <taxon>Halobacteria</taxon>
        <taxon>Halobacteriales</taxon>
        <taxon>Haloferacaceae</taxon>
    </lineage>
</organism>
<dbReference type="GO" id="GO:0045259">
    <property type="term" value="C:proton-transporting ATP synthase complex"/>
    <property type="evidence" value="ECO:0007669"/>
    <property type="project" value="UniProtKB-KW"/>
</dbReference>
<name>A0A1H8UZL1_9EURY</name>
<comment type="subcellular location">
    <subcellularLocation>
        <location evidence="2">Endomembrane system</location>
    </subcellularLocation>
    <subcellularLocation>
        <location evidence="1">Membrane</location>
        <topology evidence="1">Single-pass membrane protein</topology>
    </subcellularLocation>
</comment>
<keyword evidence="16" id="KW-1185">Reference proteome</keyword>
<evidence type="ECO:0000256" key="10">
    <source>
        <dbReference type="ARBA" id="ARBA00023136"/>
    </source>
</evidence>
<gene>
    <name evidence="15" type="ORF">SAMN04487948_11388</name>
</gene>
<dbReference type="PANTHER" id="PTHR33445:SF2">
    <property type="entry name" value="ATP SYNTHASE SUBUNIT B', CHLOROPLASTIC"/>
    <property type="match status" value="1"/>
</dbReference>
<evidence type="ECO:0000256" key="3">
    <source>
        <dbReference type="ARBA" id="ARBA00005513"/>
    </source>
</evidence>
<dbReference type="AlphaFoldDB" id="A0A1H8UZL1"/>
<evidence type="ECO:0000313" key="16">
    <source>
        <dbReference type="Proteomes" id="UP000199126"/>
    </source>
</evidence>